<protein>
    <submittedName>
        <fullName evidence="2">Ferredoxin</fullName>
    </submittedName>
</protein>
<name>A0A850LBK9_9RHOB</name>
<feature type="domain" description="4Fe-4S ferredoxin-type" evidence="1">
    <location>
        <begin position="128"/>
        <end position="159"/>
    </location>
</feature>
<evidence type="ECO:0000259" key="1">
    <source>
        <dbReference type="PROSITE" id="PS51379"/>
    </source>
</evidence>
<dbReference type="InterPro" id="IPR017896">
    <property type="entry name" value="4Fe4S_Fe-S-bd"/>
</dbReference>
<dbReference type="PROSITE" id="PS51379">
    <property type="entry name" value="4FE4S_FER_2"/>
    <property type="match status" value="1"/>
</dbReference>
<evidence type="ECO:0000313" key="2">
    <source>
        <dbReference type="EMBL" id="NVK95393.1"/>
    </source>
</evidence>
<evidence type="ECO:0000313" key="3">
    <source>
        <dbReference type="Proteomes" id="UP000565723"/>
    </source>
</evidence>
<proteinExistence type="predicted"/>
<gene>
    <name evidence="2" type="ORF">HW564_00560</name>
</gene>
<dbReference type="EMBL" id="JABXIY010000003">
    <property type="protein sequence ID" value="NVK95393.1"/>
    <property type="molecule type" value="Genomic_DNA"/>
</dbReference>
<accession>A0A850LBK9</accession>
<reference evidence="2 3" key="1">
    <citation type="journal article" date="2020" name="Proc. Natl. Acad. Sci. U.S.A.">
        <title>Ecological drivers of bacterial community assembly in synthetic phycospheres.</title>
        <authorList>
            <person name="Fu H."/>
            <person name="Uchimiya M."/>
            <person name="Gore J."/>
            <person name="Moran M.A."/>
        </authorList>
    </citation>
    <scope>NUCLEOTIDE SEQUENCE [LARGE SCALE GENOMIC DNA]</scope>
    <source>
        <strain evidence="2">HF-Din03</strain>
    </source>
</reference>
<organism evidence="2 3">
    <name type="scientific">Ruegeria pomeroyi</name>
    <dbReference type="NCBI Taxonomy" id="89184"/>
    <lineage>
        <taxon>Bacteria</taxon>
        <taxon>Pseudomonadati</taxon>
        <taxon>Pseudomonadota</taxon>
        <taxon>Alphaproteobacteria</taxon>
        <taxon>Rhodobacterales</taxon>
        <taxon>Roseobacteraceae</taxon>
        <taxon>Ruegeria</taxon>
    </lineage>
</organism>
<comment type="caution">
    <text evidence="2">The sequence shown here is derived from an EMBL/GenBank/DDBJ whole genome shotgun (WGS) entry which is preliminary data.</text>
</comment>
<sequence length="211" mass="21720">MTLERISAEAAASALIVMGALHPADAAGTVVLLGTGPGFWPVFSAAQEYGDGQRDPVDRWSKRVIGAIAANLGAETAFPSDGPPYPPFIAWALASGRFHTSPVGMMVHDQVGLMISLRGALLLPDRIDLPVADAPSPCDSCDAPCTRACPVGALAAGRAYDVDACRGYLDTAAGSACMEAGCAARLACPLSAGAARDPAQSALHMRAFLRR</sequence>
<dbReference type="AlphaFoldDB" id="A0A850LBK9"/>
<dbReference type="Proteomes" id="UP000565723">
    <property type="component" value="Unassembled WGS sequence"/>
</dbReference>
<dbReference type="OMA" id="VPACHAF"/>